<dbReference type="RefSeq" id="WP_003779083.1">
    <property type="nucleotide sequence ID" value="NZ_JH992962.1"/>
</dbReference>
<dbReference type="InterPro" id="IPR007612">
    <property type="entry name" value="LOR"/>
</dbReference>
<dbReference type="Gene3D" id="2.40.160.200">
    <property type="entry name" value="LURP1-related"/>
    <property type="match status" value="1"/>
</dbReference>
<dbReference type="STRING" id="883081.HMPREF9698_01541"/>
<comment type="caution">
    <text evidence="2">The sequence shown here is derived from an EMBL/GenBank/DDBJ whole genome shotgun (WGS) entry which is preliminary data.</text>
</comment>
<dbReference type="EMBL" id="AGXA01000031">
    <property type="protein sequence ID" value="EKU92938.1"/>
    <property type="molecule type" value="Genomic_DNA"/>
</dbReference>
<dbReference type="InterPro" id="IPR025659">
    <property type="entry name" value="Tubby-like_C"/>
</dbReference>
<comment type="similarity">
    <text evidence="1">Belongs to the LOR family.</text>
</comment>
<accession>K9E8G0</accession>
<reference evidence="2 3" key="1">
    <citation type="submission" date="2012-09" db="EMBL/GenBank/DDBJ databases">
        <title>The Genome Sequence of Alloiococcus otitis ATCC 51267.</title>
        <authorList>
            <consortium name="The Broad Institute Genome Sequencing Platform"/>
            <person name="Earl A."/>
            <person name="Ward D."/>
            <person name="Feldgarden M."/>
            <person name="Gevers D."/>
            <person name="Huys G."/>
            <person name="Walker B."/>
            <person name="Young S.K."/>
            <person name="Zeng Q."/>
            <person name="Gargeya S."/>
            <person name="Fitzgerald M."/>
            <person name="Haas B."/>
            <person name="Abouelleil A."/>
            <person name="Alvarado L."/>
            <person name="Arachchi H.M."/>
            <person name="Berlin A.M."/>
            <person name="Chapman S.B."/>
            <person name="Goldberg J."/>
            <person name="Griggs A."/>
            <person name="Gujja S."/>
            <person name="Hansen M."/>
            <person name="Howarth C."/>
            <person name="Imamovic A."/>
            <person name="Larimer J."/>
            <person name="McCowen C."/>
            <person name="Montmayeur A."/>
            <person name="Murphy C."/>
            <person name="Neiman D."/>
            <person name="Pearson M."/>
            <person name="Priest M."/>
            <person name="Roberts A."/>
            <person name="Saif S."/>
            <person name="Shea T."/>
            <person name="Sisk P."/>
            <person name="Sykes S."/>
            <person name="Wortman J."/>
            <person name="Nusbaum C."/>
            <person name="Birren B."/>
        </authorList>
    </citation>
    <scope>NUCLEOTIDE SEQUENCE [LARGE SCALE GENOMIC DNA]</scope>
    <source>
        <strain evidence="2 3">ATCC 51267</strain>
    </source>
</reference>
<dbReference type="eggNOG" id="COG4894">
    <property type="taxonomic scope" value="Bacteria"/>
</dbReference>
<dbReference type="InterPro" id="IPR038595">
    <property type="entry name" value="LOR_sf"/>
</dbReference>
<dbReference type="HOGENOM" id="CLU_108507_0_0_9"/>
<keyword evidence="3" id="KW-1185">Reference proteome</keyword>
<gene>
    <name evidence="2" type="ORF">HMPREF9698_01541</name>
</gene>
<protein>
    <recommendedName>
        <fullName evidence="4">Tubby C-terminal domain-containing protein</fullName>
    </recommendedName>
</protein>
<dbReference type="OrthoDB" id="2248181at2"/>
<evidence type="ECO:0000313" key="3">
    <source>
        <dbReference type="Proteomes" id="UP000009875"/>
    </source>
</evidence>
<name>K9E8G0_9LACT</name>
<dbReference type="Pfam" id="PF04525">
    <property type="entry name" value="LOR"/>
    <property type="match status" value="1"/>
</dbReference>
<dbReference type="AlphaFoldDB" id="K9E8G0"/>
<sequence length="176" mass="20199">MVVQLYMKEKSPYLANQRIVKTPSNRDLFVVEGSWGRRNDKIFLYTMAGHCLVEVKQVTLSVYPKFKAKMNGHTVAIIKKRPRLLAQPVYTVSKLGWKASGNYLKRSYKVKRKFKTIMTVEKAVTTFGEFCSLEITNPEDAPLCCVLAVLIDHYAQGKSQEKKRAKKPDQILQEQI</sequence>
<dbReference type="Proteomes" id="UP000009875">
    <property type="component" value="Unassembled WGS sequence"/>
</dbReference>
<evidence type="ECO:0000256" key="1">
    <source>
        <dbReference type="ARBA" id="ARBA00005437"/>
    </source>
</evidence>
<organism evidence="2 3">
    <name type="scientific">Alloiococcus otitis ATCC 51267</name>
    <dbReference type="NCBI Taxonomy" id="883081"/>
    <lineage>
        <taxon>Bacteria</taxon>
        <taxon>Bacillati</taxon>
        <taxon>Bacillota</taxon>
        <taxon>Bacilli</taxon>
        <taxon>Lactobacillales</taxon>
        <taxon>Carnobacteriaceae</taxon>
        <taxon>Alloiococcus</taxon>
    </lineage>
</organism>
<evidence type="ECO:0008006" key="4">
    <source>
        <dbReference type="Google" id="ProtNLM"/>
    </source>
</evidence>
<proteinExistence type="inferred from homology"/>
<dbReference type="SUPFAM" id="SSF54518">
    <property type="entry name" value="Tubby C-terminal domain-like"/>
    <property type="match status" value="1"/>
</dbReference>
<evidence type="ECO:0000313" key="2">
    <source>
        <dbReference type="EMBL" id="EKU92938.1"/>
    </source>
</evidence>